<proteinExistence type="predicted"/>
<comment type="caution">
    <text evidence="1">The sequence shown here is derived from an EMBL/GenBank/DDBJ whole genome shotgun (WGS) entry which is preliminary data.</text>
</comment>
<dbReference type="EMBL" id="CASHTH010001027">
    <property type="protein sequence ID" value="CAI8010317.1"/>
    <property type="molecule type" value="Genomic_DNA"/>
</dbReference>
<name>A0AA35WEC4_GEOBA</name>
<evidence type="ECO:0000313" key="1">
    <source>
        <dbReference type="EMBL" id="CAI8010317.1"/>
    </source>
</evidence>
<sequence length="171" mass="19169">MELVGDMSGLEYEYRDLVLGVDYPADFSSDFQLHRVEARQSEPARDYILAWDFGLNPYESAEHWTLPLSTRDLGRPSAGRNTPSSVDAQARLDRVNRHFRRKAGAVFNDDDAVRLLARLYADSVIEIAGFNFCEDGRSLAKLTAANFCEIGANGVYITDRGRQFIDTLNAA</sequence>
<dbReference type="AlphaFoldDB" id="A0AA35WEC4"/>
<dbReference type="Proteomes" id="UP001174909">
    <property type="component" value="Unassembled WGS sequence"/>
</dbReference>
<keyword evidence="2" id="KW-1185">Reference proteome</keyword>
<gene>
    <name evidence="1" type="ORF">GBAR_LOCUS6802</name>
</gene>
<accession>A0AA35WEC4</accession>
<organism evidence="1 2">
    <name type="scientific">Geodia barretti</name>
    <name type="common">Barrett's horny sponge</name>
    <dbReference type="NCBI Taxonomy" id="519541"/>
    <lineage>
        <taxon>Eukaryota</taxon>
        <taxon>Metazoa</taxon>
        <taxon>Porifera</taxon>
        <taxon>Demospongiae</taxon>
        <taxon>Heteroscleromorpha</taxon>
        <taxon>Tetractinellida</taxon>
        <taxon>Astrophorina</taxon>
        <taxon>Geodiidae</taxon>
        <taxon>Geodia</taxon>
    </lineage>
</organism>
<evidence type="ECO:0000313" key="2">
    <source>
        <dbReference type="Proteomes" id="UP001174909"/>
    </source>
</evidence>
<protein>
    <submittedName>
        <fullName evidence="1">Uncharacterized protein</fullName>
    </submittedName>
</protein>
<reference evidence="1" key="1">
    <citation type="submission" date="2023-03" db="EMBL/GenBank/DDBJ databases">
        <authorList>
            <person name="Steffen K."/>
            <person name="Cardenas P."/>
        </authorList>
    </citation>
    <scope>NUCLEOTIDE SEQUENCE</scope>
</reference>